<dbReference type="GO" id="GO:0004842">
    <property type="term" value="F:ubiquitin-protein transferase activity"/>
    <property type="evidence" value="ECO:0007669"/>
    <property type="project" value="TreeGrafter"/>
</dbReference>
<dbReference type="EMBL" id="CAJOBD010000253">
    <property type="protein sequence ID" value="CAF3625654.1"/>
    <property type="molecule type" value="Genomic_DNA"/>
</dbReference>
<evidence type="ECO:0000259" key="14">
    <source>
        <dbReference type="PROSITE" id="PS50089"/>
    </source>
</evidence>
<dbReference type="InterPro" id="IPR051628">
    <property type="entry name" value="LUBAC_E3_Ligases"/>
</dbReference>
<dbReference type="PROSITE" id="PS50053">
    <property type="entry name" value="UBIQUITIN_2"/>
    <property type="match status" value="1"/>
</dbReference>
<dbReference type="PROSITE" id="PS51873">
    <property type="entry name" value="TRIAD"/>
    <property type="match status" value="1"/>
</dbReference>
<keyword evidence="7" id="KW-0677">Repeat</keyword>
<dbReference type="GO" id="GO:0008270">
    <property type="term" value="F:zinc ion binding"/>
    <property type="evidence" value="ECO:0007669"/>
    <property type="project" value="UniProtKB-KW"/>
</dbReference>
<dbReference type="InterPro" id="IPR001876">
    <property type="entry name" value="Znf_RanBP2"/>
</dbReference>
<dbReference type="InterPro" id="IPR000626">
    <property type="entry name" value="Ubiquitin-like_dom"/>
</dbReference>
<dbReference type="CDD" id="cd17039">
    <property type="entry name" value="Ubl_ubiquitin_like"/>
    <property type="match status" value="1"/>
</dbReference>
<dbReference type="PANTHER" id="PTHR22770:SF13">
    <property type="entry name" value="RING-TYPE DOMAIN-CONTAINING PROTEIN"/>
    <property type="match status" value="1"/>
</dbReference>
<feature type="domain" description="RING-type" evidence="14">
    <location>
        <begin position="478"/>
        <end position="523"/>
    </location>
</feature>
<name>A0A818PJI9_9BILA</name>
<comment type="pathway">
    <text evidence="1">Protein modification; protein ubiquitination.</text>
</comment>
<comment type="caution">
    <text evidence="17">The sequence shown here is derived from an EMBL/GenBank/DDBJ whole genome shotgun (WGS) entry which is preliminary data.</text>
</comment>
<feature type="region of interest" description="Disordered" evidence="12">
    <location>
        <begin position="118"/>
        <end position="155"/>
    </location>
</feature>
<dbReference type="Proteomes" id="UP000663836">
    <property type="component" value="Unassembled WGS sequence"/>
</dbReference>
<evidence type="ECO:0000259" key="13">
    <source>
        <dbReference type="PROSITE" id="PS50053"/>
    </source>
</evidence>
<dbReference type="GO" id="GO:0009893">
    <property type="term" value="P:positive regulation of metabolic process"/>
    <property type="evidence" value="ECO:0007669"/>
    <property type="project" value="UniProtKB-ARBA"/>
</dbReference>
<dbReference type="GO" id="GO:0071797">
    <property type="term" value="C:LUBAC complex"/>
    <property type="evidence" value="ECO:0007669"/>
    <property type="project" value="TreeGrafter"/>
</dbReference>
<feature type="domain" description="Ubiquitin-like" evidence="13">
    <location>
        <begin position="205"/>
        <end position="283"/>
    </location>
</feature>
<dbReference type="PROSITE" id="PS01358">
    <property type="entry name" value="ZF_RANBP2_1"/>
    <property type="match status" value="1"/>
</dbReference>
<comment type="similarity">
    <text evidence="2">Belongs to the RBR family.</text>
</comment>
<dbReference type="SUPFAM" id="SSF57850">
    <property type="entry name" value="RING/U-box"/>
    <property type="match status" value="3"/>
</dbReference>
<dbReference type="InterPro" id="IPR044066">
    <property type="entry name" value="TRIAD_supradom"/>
</dbReference>
<dbReference type="PANTHER" id="PTHR22770">
    <property type="entry name" value="UBIQUITIN CONJUGATING ENZYME 7 INTERACTING PROTEIN-RELATED"/>
    <property type="match status" value="1"/>
</dbReference>
<evidence type="ECO:0000259" key="16">
    <source>
        <dbReference type="PROSITE" id="PS51873"/>
    </source>
</evidence>
<dbReference type="Gene3D" id="3.10.20.90">
    <property type="entry name" value="Phosphatidylinositol 3-kinase Catalytic Subunit, Chain A, domain 1"/>
    <property type="match status" value="1"/>
</dbReference>
<keyword evidence="4" id="KW-0597">Phosphoprotein</keyword>
<dbReference type="PROSITE" id="PS00518">
    <property type="entry name" value="ZF_RING_1"/>
    <property type="match status" value="1"/>
</dbReference>
<reference evidence="17" key="1">
    <citation type="submission" date="2021-02" db="EMBL/GenBank/DDBJ databases">
        <authorList>
            <person name="Nowell W R."/>
        </authorList>
    </citation>
    <scope>NUCLEOTIDE SEQUENCE</scope>
</reference>
<dbReference type="Gene3D" id="1.20.120.1750">
    <property type="match status" value="1"/>
</dbReference>
<evidence type="ECO:0000313" key="17">
    <source>
        <dbReference type="EMBL" id="CAF3625654.1"/>
    </source>
</evidence>
<evidence type="ECO:0000256" key="10">
    <source>
        <dbReference type="ARBA" id="ARBA00022833"/>
    </source>
</evidence>
<organism evidence="17 18">
    <name type="scientific">Rotaria sordida</name>
    <dbReference type="NCBI Taxonomy" id="392033"/>
    <lineage>
        <taxon>Eukaryota</taxon>
        <taxon>Metazoa</taxon>
        <taxon>Spiralia</taxon>
        <taxon>Gnathifera</taxon>
        <taxon>Rotifera</taxon>
        <taxon>Eurotatoria</taxon>
        <taxon>Bdelloidea</taxon>
        <taxon>Philodinida</taxon>
        <taxon>Philodinidae</taxon>
        <taxon>Rotaria</taxon>
    </lineage>
</organism>
<dbReference type="InterPro" id="IPR017907">
    <property type="entry name" value="Znf_RING_CS"/>
</dbReference>
<evidence type="ECO:0000256" key="8">
    <source>
        <dbReference type="ARBA" id="ARBA00022771"/>
    </source>
</evidence>
<dbReference type="GO" id="GO:0043161">
    <property type="term" value="P:proteasome-mediated ubiquitin-dependent protein catabolic process"/>
    <property type="evidence" value="ECO:0007669"/>
    <property type="project" value="TreeGrafter"/>
</dbReference>
<dbReference type="InterPro" id="IPR013083">
    <property type="entry name" value="Znf_RING/FYVE/PHD"/>
</dbReference>
<evidence type="ECO:0000256" key="2">
    <source>
        <dbReference type="ARBA" id="ARBA00008278"/>
    </source>
</evidence>
<proteinExistence type="inferred from homology"/>
<dbReference type="AlphaFoldDB" id="A0A818PJI9"/>
<evidence type="ECO:0000256" key="6">
    <source>
        <dbReference type="ARBA" id="ARBA00022723"/>
    </source>
</evidence>
<dbReference type="SUPFAM" id="SSF54236">
    <property type="entry name" value="Ubiquitin-like"/>
    <property type="match status" value="1"/>
</dbReference>
<evidence type="ECO:0000256" key="5">
    <source>
        <dbReference type="ARBA" id="ARBA00022679"/>
    </source>
</evidence>
<dbReference type="Gene3D" id="2.30.30.380">
    <property type="entry name" value="Zn-finger domain of Sec23/24"/>
    <property type="match status" value="1"/>
</dbReference>
<evidence type="ECO:0000313" key="18">
    <source>
        <dbReference type="Proteomes" id="UP000663836"/>
    </source>
</evidence>
<dbReference type="GO" id="GO:0043130">
    <property type="term" value="F:ubiquitin binding"/>
    <property type="evidence" value="ECO:0007669"/>
    <property type="project" value="TreeGrafter"/>
</dbReference>
<dbReference type="Gene3D" id="3.30.40.10">
    <property type="entry name" value="Zinc/RING finger domain, C3HC4 (zinc finger)"/>
    <property type="match status" value="1"/>
</dbReference>
<dbReference type="Pfam" id="PF00240">
    <property type="entry name" value="ubiquitin"/>
    <property type="match status" value="1"/>
</dbReference>
<gene>
    <name evidence="17" type="ORF">JBS370_LOCUS5014</name>
</gene>
<evidence type="ECO:0000256" key="3">
    <source>
        <dbReference type="ARBA" id="ARBA00017887"/>
    </source>
</evidence>
<sequence length="709" mass="81439">MSVASYSRCRIQFIPNDRQRPERNYSDRTLIELRQYDFGDYSLRAVDVDNNKAEIFNIPFKQSDQYKRGQTVNQPDEIHSNAGTYRVWLNDATYNQFHKELDKCIAQLSFGEQSHLTLNESDQDTDDNDTNDTSDTFDDDTYSEPDTTDSPIASPKELLLDAYHLGKYIEVGAGTAAAQLASQLASQNIRLQAKSSRTTENEKEFTIYVQLDGDEYGIDQNGGKIPVDVFQLTTVRELRAAFEFAYQYPPNNQYFFVNGCLAHDNSTMRDLNVGPNSLFVLFVLTHPKIFRNTANTYFLCFNKRNMATSSVQNTTNDSSSSIKPVSAYWECMDCHTYNPSARKSCKTCRRLRQDLLDQCLKESKAQQSEQTNVEPKLKSSSNQITTNNNESTCFTTTTTKPPPNWYCVICSHHNCNNDSATICAGCGSIFMTNIEYLNFVHEQEKQLLRYQEDSKAFREDLREQAHAAYYKNNDEFECIICYELIGKNKGVLFHHCLHPMCKRCVLQMIETSTEPLLKCPHDDCTTIIGERELRGIVKDMKRDQKLVDKLNEIGVRWAESRHKTFHCITPDCKQWWFIEQVQGNNIVYCDGCKHWICMTCVAVHEGQNCLEYQEDLKIRAMNDITARKDQEHLEEMIKRKEAMHCPGCQVIIQKLSGCDWLQCTQCKMEICWPTRGPRWGPGGRGDTSGGCRCRVDKGKLCTKDCQNCH</sequence>
<evidence type="ECO:0000256" key="11">
    <source>
        <dbReference type="PROSITE-ProRule" id="PRU00322"/>
    </source>
</evidence>
<evidence type="ECO:0000256" key="7">
    <source>
        <dbReference type="ARBA" id="ARBA00022737"/>
    </source>
</evidence>
<dbReference type="GO" id="GO:0097039">
    <property type="term" value="P:protein linear polyubiquitination"/>
    <property type="evidence" value="ECO:0007669"/>
    <property type="project" value="TreeGrafter"/>
</dbReference>
<keyword evidence="5" id="KW-0808">Transferase</keyword>
<keyword evidence="9" id="KW-0833">Ubl conjugation pathway</keyword>
<dbReference type="PROSITE" id="PS50199">
    <property type="entry name" value="ZF_RANBP2_2"/>
    <property type="match status" value="1"/>
</dbReference>
<dbReference type="InterPro" id="IPR001841">
    <property type="entry name" value="Znf_RING"/>
</dbReference>
<protein>
    <recommendedName>
        <fullName evidence="3">RanBP-type and C3HC4-type zinc finger-containing protein 1</fullName>
    </recommendedName>
</protein>
<accession>A0A818PJI9</accession>
<dbReference type="InterPro" id="IPR029071">
    <property type="entry name" value="Ubiquitin-like_domsf"/>
</dbReference>
<keyword evidence="8 11" id="KW-0863">Zinc-finger</keyword>
<feature type="domain" description="RanBP2-type" evidence="15">
    <location>
        <begin position="325"/>
        <end position="354"/>
    </location>
</feature>
<evidence type="ECO:0000256" key="1">
    <source>
        <dbReference type="ARBA" id="ARBA00004906"/>
    </source>
</evidence>
<feature type="compositionally biased region" description="Acidic residues" evidence="12">
    <location>
        <begin position="121"/>
        <end position="147"/>
    </location>
</feature>
<keyword evidence="6" id="KW-0479">Metal-binding</keyword>
<dbReference type="PROSITE" id="PS50089">
    <property type="entry name" value="ZF_RING_2"/>
    <property type="match status" value="1"/>
</dbReference>
<evidence type="ECO:0000256" key="12">
    <source>
        <dbReference type="SAM" id="MobiDB-lite"/>
    </source>
</evidence>
<evidence type="ECO:0000259" key="15">
    <source>
        <dbReference type="PROSITE" id="PS50199"/>
    </source>
</evidence>
<keyword evidence="10" id="KW-0862">Zinc</keyword>
<evidence type="ECO:0000256" key="9">
    <source>
        <dbReference type="ARBA" id="ARBA00022786"/>
    </source>
</evidence>
<evidence type="ECO:0000256" key="4">
    <source>
        <dbReference type="ARBA" id="ARBA00022553"/>
    </source>
</evidence>
<feature type="domain" description="RING-type" evidence="16">
    <location>
        <begin position="474"/>
        <end position="705"/>
    </location>
</feature>